<evidence type="ECO:0000256" key="11">
    <source>
        <dbReference type="PROSITE-ProRule" id="PRU01360"/>
    </source>
</evidence>
<dbReference type="Proteomes" id="UP000620139">
    <property type="component" value="Unassembled WGS sequence"/>
</dbReference>
<dbReference type="InterPro" id="IPR039426">
    <property type="entry name" value="TonB-dep_rcpt-like"/>
</dbReference>
<keyword evidence="9 17" id="KW-0675">Receptor</keyword>
<evidence type="ECO:0000256" key="1">
    <source>
        <dbReference type="ARBA" id="ARBA00004571"/>
    </source>
</evidence>
<evidence type="ECO:0000256" key="3">
    <source>
        <dbReference type="ARBA" id="ARBA00022448"/>
    </source>
</evidence>
<evidence type="ECO:0000256" key="8">
    <source>
        <dbReference type="ARBA" id="ARBA00023136"/>
    </source>
</evidence>
<name>A0A931IXL8_9BURK</name>
<evidence type="ECO:0000259" key="16">
    <source>
        <dbReference type="Pfam" id="PF07715"/>
    </source>
</evidence>
<evidence type="ECO:0000256" key="7">
    <source>
        <dbReference type="ARBA" id="ARBA00023077"/>
    </source>
</evidence>
<dbReference type="Pfam" id="PF07715">
    <property type="entry name" value="Plug"/>
    <property type="match status" value="1"/>
</dbReference>
<keyword evidence="18" id="KW-1185">Reference proteome</keyword>
<reference evidence="17" key="1">
    <citation type="submission" date="2020-12" db="EMBL/GenBank/DDBJ databases">
        <title>The genome sequence of Inhella sp. 4Y17.</title>
        <authorList>
            <person name="Liu Y."/>
        </authorList>
    </citation>
    <scope>NUCLEOTIDE SEQUENCE</scope>
    <source>
        <strain evidence="17">4Y10</strain>
    </source>
</reference>
<evidence type="ECO:0000313" key="18">
    <source>
        <dbReference type="Proteomes" id="UP000620139"/>
    </source>
</evidence>
<dbReference type="Pfam" id="PF00593">
    <property type="entry name" value="TonB_dep_Rec_b-barrel"/>
    <property type="match status" value="1"/>
</dbReference>
<evidence type="ECO:0000256" key="13">
    <source>
        <dbReference type="RuleBase" id="RU003357"/>
    </source>
</evidence>
<evidence type="ECO:0000256" key="5">
    <source>
        <dbReference type="ARBA" id="ARBA00022692"/>
    </source>
</evidence>
<dbReference type="InterPro" id="IPR010917">
    <property type="entry name" value="TonB_rcpt_CS"/>
</dbReference>
<dbReference type="AlphaFoldDB" id="A0A931IXL8"/>
<evidence type="ECO:0000256" key="2">
    <source>
        <dbReference type="ARBA" id="ARBA00009810"/>
    </source>
</evidence>
<dbReference type="PROSITE" id="PS52016">
    <property type="entry name" value="TONB_DEPENDENT_REC_3"/>
    <property type="match status" value="1"/>
</dbReference>
<dbReference type="PROSITE" id="PS01156">
    <property type="entry name" value="TONB_DEPENDENT_REC_2"/>
    <property type="match status" value="1"/>
</dbReference>
<dbReference type="InterPro" id="IPR012910">
    <property type="entry name" value="Plug_dom"/>
</dbReference>
<feature type="signal peptide" evidence="14">
    <location>
        <begin position="1"/>
        <end position="22"/>
    </location>
</feature>
<evidence type="ECO:0000256" key="14">
    <source>
        <dbReference type="SAM" id="SignalP"/>
    </source>
</evidence>
<keyword evidence="10 11" id="KW-0998">Cell outer membrane</keyword>
<evidence type="ECO:0000313" key="17">
    <source>
        <dbReference type="EMBL" id="MBH9551716.1"/>
    </source>
</evidence>
<protein>
    <submittedName>
        <fullName evidence="17">TonB-dependent receptor</fullName>
    </submittedName>
</protein>
<comment type="subcellular location">
    <subcellularLocation>
        <location evidence="1 11">Cell outer membrane</location>
        <topology evidence="1 11">Multi-pass membrane protein</topology>
    </subcellularLocation>
</comment>
<dbReference type="EMBL" id="JAEDAL010000001">
    <property type="protein sequence ID" value="MBH9551716.1"/>
    <property type="molecule type" value="Genomic_DNA"/>
</dbReference>
<keyword evidence="4 11" id="KW-1134">Transmembrane beta strand</keyword>
<dbReference type="InterPro" id="IPR000531">
    <property type="entry name" value="Beta-barrel_TonB"/>
</dbReference>
<keyword evidence="3 11" id="KW-0813">Transport</keyword>
<evidence type="ECO:0000256" key="9">
    <source>
        <dbReference type="ARBA" id="ARBA00023170"/>
    </source>
</evidence>
<gene>
    <name evidence="17" type="ORF">I7X43_02540</name>
</gene>
<dbReference type="PANTHER" id="PTHR47234">
    <property type="match status" value="1"/>
</dbReference>
<feature type="chain" id="PRO_5036909632" evidence="14">
    <location>
        <begin position="23"/>
        <end position="838"/>
    </location>
</feature>
<sequence length="838" mass="90814">MLKRNSVAVAAALLVSSLAVTAQESQPQQLERIEVTGSRIKRAESEGALPVTSFKREDLDNSGATTVAEFVRNLTFSSGGNLRPQSGSSAQAVAEVDLRGLGSARTLVLIDGRRVAKSPATGQAADMNTVPLAAVERIEILTDGASAIYGSDAIGGVINIILRKDFEGLEVKMGKTQTDIKGGDREEASAIMGVVGEKGRMIAGVSKSTRDIIFVRDYPWGYTQGRSSFSNNKFRAYPDGHGGYEDFGVYLGRWVGECNNPEKGFFVSGGRCRYDFNLVAADEAATDARSVFARGEVRINKDWSAYMAVSNSESNSFGRYAPVPDSLLVSSPAALAKYGETSPFFVWHRFAAAGNRDTTTNNNLFDASVGFQGTIGGMDVDFGVRRTTSKFIELGRGFIVKNLAQEAINNLSYDLINPFNNPDSLLKSFTTTTNRDSQYRQTEIYGNVTTDLFKMGGGMARLYVGAEHRTEDYADIYDSLSEAGQVLGSSGNSSGGGRNVDAVSTELFMPIAKGLEASFAARYEKYSDYGNDFSPKASIRYQPMRSLTLRGSVGRGFRAPTLDITTQKPAFSADSIIDLRHCKVNEPTFTDADCAENSFQINGLRIANPTLKSEKSKQFSLGAVWDATNWMSITADYWNTTITNTISFIDAQTIVDRNNGADPRPIPSGLSIRRDPVTGAIGQIVSGYANEGEITYSGVDLSVLLQHKYAGIGKFFHRLGVSHLIEADQDGTDYVGVFGLPSTRVALANGWSMGAFSAVWNINMIGQNGSGALDVNEYITHDLQGTWNTPLKGTSLTLGVINVENKQPQRISTSSKPFNYSLYDAYGRQVQLTLKAKF</sequence>
<keyword evidence="6 14" id="KW-0732">Signal</keyword>
<organism evidence="17 18">
    <name type="scientific">Inhella gelatinilytica</name>
    <dbReference type="NCBI Taxonomy" id="2795030"/>
    <lineage>
        <taxon>Bacteria</taxon>
        <taxon>Pseudomonadati</taxon>
        <taxon>Pseudomonadota</taxon>
        <taxon>Betaproteobacteria</taxon>
        <taxon>Burkholderiales</taxon>
        <taxon>Sphaerotilaceae</taxon>
        <taxon>Inhella</taxon>
    </lineage>
</organism>
<evidence type="ECO:0000259" key="15">
    <source>
        <dbReference type="Pfam" id="PF00593"/>
    </source>
</evidence>
<comment type="caution">
    <text evidence="17">The sequence shown here is derived from an EMBL/GenBank/DDBJ whole genome shotgun (WGS) entry which is preliminary data.</text>
</comment>
<accession>A0A931IXL8</accession>
<proteinExistence type="inferred from homology"/>
<keyword evidence="8 11" id="KW-0472">Membrane</keyword>
<keyword evidence="5 11" id="KW-0812">Transmembrane</keyword>
<evidence type="ECO:0000256" key="12">
    <source>
        <dbReference type="PROSITE-ProRule" id="PRU10144"/>
    </source>
</evidence>
<dbReference type="GO" id="GO:0009279">
    <property type="term" value="C:cell outer membrane"/>
    <property type="evidence" value="ECO:0007669"/>
    <property type="project" value="UniProtKB-SubCell"/>
</dbReference>
<feature type="short sequence motif" description="TonB C-terminal box" evidence="12">
    <location>
        <begin position="821"/>
        <end position="838"/>
    </location>
</feature>
<dbReference type="InterPro" id="IPR037066">
    <property type="entry name" value="Plug_dom_sf"/>
</dbReference>
<dbReference type="PANTHER" id="PTHR47234:SF2">
    <property type="entry name" value="TONB-DEPENDENT RECEPTOR"/>
    <property type="match status" value="1"/>
</dbReference>
<dbReference type="SUPFAM" id="SSF56935">
    <property type="entry name" value="Porins"/>
    <property type="match status" value="1"/>
</dbReference>
<dbReference type="InterPro" id="IPR036942">
    <property type="entry name" value="Beta-barrel_TonB_sf"/>
</dbReference>
<feature type="domain" description="TonB-dependent receptor-like beta-barrel" evidence="15">
    <location>
        <begin position="396"/>
        <end position="803"/>
    </location>
</feature>
<dbReference type="RefSeq" id="WP_198099318.1">
    <property type="nucleotide sequence ID" value="NZ_JAEDAL010000001.1"/>
</dbReference>
<evidence type="ECO:0000256" key="4">
    <source>
        <dbReference type="ARBA" id="ARBA00022452"/>
    </source>
</evidence>
<dbReference type="Gene3D" id="2.170.130.10">
    <property type="entry name" value="TonB-dependent receptor, plug domain"/>
    <property type="match status" value="1"/>
</dbReference>
<evidence type="ECO:0000256" key="10">
    <source>
        <dbReference type="ARBA" id="ARBA00023237"/>
    </source>
</evidence>
<comment type="similarity">
    <text evidence="2 11 13">Belongs to the TonB-dependent receptor family.</text>
</comment>
<dbReference type="Gene3D" id="2.40.170.20">
    <property type="entry name" value="TonB-dependent receptor, beta-barrel domain"/>
    <property type="match status" value="1"/>
</dbReference>
<evidence type="ECO:0000256" key="6">
    <source>
        <dbReference type="ARBA" id="ARBA00022729"/>
    </source>
</evidence>
<feature type="domain" description="TonB-dependent receptor plug" evidence="16">
    <location>
        <begin position="48"/>
        <end position="157"/>
    </location>
</feature>
<keyword evidence="7 13" id="KW-0798">TonB box</keyword>